<reference evidence="2 3" key="1">
    <citation type="submission" date="2020-08" db="EMBL/GenBank/DDBJ databases">
        <title>Sphingomonas sp. sand1-3 16S ribosomal RNA gene Genome sequencing and assembly.</title>
        <authorList>
            <person name="Kang M."/>
        </authorList>
    </citation>
    <scope>NUCLEOTIDE SEQUENCE [LARGE SCALE GENOMIC DNA]</scope>
    <source>
        <strain evidence="3">sand1-3</strain>
    </source>
</reference>
<dbReference type="AlphaFoldDB" id="A0A7G9L2K7"/>
<protein>
    <submittedName>
        <fullName evidence="2">Uncharacterized protein</fullName>
    </submittedName>
</protein>
<gene>
    <name evidence="2" type="ORF">H8M03_00315</name>
</gene>
<dbReference type="Proteomes" id="UP000515861">
    <property type="component" value="Chromosome"/>
</dbReference>
<keyword evidence="3" id="KW-1185">Reference proteome</keyword>
<accession>A0A7G9L2K7</accession>
<sequence length="108" mass="11030">MEPCDIEAAGFARQPLFYPERKPIMRLGPIALLALLLTACGSDGPAGNNAAVTEETDAGDIAPVNDSTAIDAATGEAANMAADVNYSFDEIDNESGNAADNAAENAAD</sequence>
<evidence type="ECO:0000256" key="1">
    <source>
        <dbReference type="SAM" id="MobiDB-lite"/>
    </source>
</evidence>
<evidence type="ECO:0000313" key="2">
    <source>
        <dbReference type="EMBL" id="QNM82856.1"/>
    </source>
</evidence>
<proteinExistence type="predicted"/>
<name>A0A7G9L2K7_9SPHN</name>
<dbReference type="KEGG" id="ssau:H8M03_00315"/>
<organism evidence="2 3">
    <name type="scientific">Sphingomonas sabuli</name>
    <dbReference type="NCBI Taxonomy" id="2764186"/>
    <lineage>
        <taxon>Bacteria</taxon>
        <taxon>Pseudomonadati</taxon>
        <taxon>Pseudomonadota</taxon>
        <taxon>Alphaproteobacteria</taxon>
        <taxon>Sphingomonadales</taxon>
        <taxon>Sphingomonadaceae</taxon>
        <taxon>Sphingomonas</taxon>
    </lineage>
</organism>
<evidence type="ECO:0000313" key="3">
    <source>
        <dbReference type="Proteomes" id="UP000515861"/>
    </source>
</evidence>
<dbReference type="EMBL" id="CP060697">
    <property type="protein sequence ID" value="QNM82856.1"/>
    <property type="molecule type" value="Genomic_DNA"/>
</dbReference>
<dbReference type="RefSeq" id="WP_187479811.1">
    <property type="nucleotide sequence ID" value="NZ_CP060697.1"/>
</dbReference>
<feature type="region of interest" description="Disordered" evidence="1">
    <location>
        <begin position="46"/>
        <end position="67"/>
    </location>
</feature>